<keyword evidence="7" id="KW-0175">Coiled coil</keyword>
<keyword evidence="3 8" id="KW-0812">Transmembrane</keyword>
<dbReference type="PANTHER" id="PTHR30625:SF11">
    <property type="entry name" value="MOTA_TOLQ_EXBB PROTON CHANNEL DOMAIN-CONTAINING PROTEIN"/>
    <property type="match status" value="1"/>
</dbReference>
<comment type="subcellular location">
    <subcellularLocation>
        <location evidence="1">Cell membrane</location>
        <topology evidence="1">Multi-pass membrane protein</topology>
    </subcellularLocation>
    <subcellularLocation>
        <location evidence="6">Membrane</location>
        <topology evidence="6">Multi-pass membrane protein</topology>
    </subcellularLocation>
</comment>
<gene>
    <name evidence="11" type="ORF">ATO7_13448</name>
</gene>
<evidence type="ECO:0000256" key="8">
    <source>
        <dbReference type="SAM" id="Phobius"/>
    </source>
</evidence>
<feature type="signal peptide" evidence="9">
    <location>
        <begin position="1"/>
        <end position="20"/>
    </location>
</feature>
<keyword evidence="9" id="KW-0732">Signal</keyword>
<keyword evidence="2" id="KW-1003">Cell membrane</keyword>
<dbReference type="EMBL" id="AQQV01000003">
    <property type="protein sequence ID" value="ORE86305.1"/>
    <property type="molecule type" value="Genomic_DNA"/>
</dbReference>
<evidence type="ECO:0000256" key="5">
    <source>
        <dbReference type="ARBA" id="ARBA00023136"/>
    </source>
</evidence>
<reference evidence="11 12" key="1">
    <citation type="submission" date="2013-04" db="EMBL/GenBank/DDBJ databases">
        <title>Oceanococcus atlanticus 22II-S10r2 Genome Sequencing.</title>
        <authorList>
            <person name="Lai Q."/>
            <person name="Li G."/>
            <person name="Shao Z."/>
        </authorList>
    </citation>
    <scope>NUCLEOTIDE SEQUENCE [LARGE SCALE GENOMIC DNA]</scope>
    <source>
        <strain evidence="11 12">22II-S10r2</strain>
    </source>
</reference>
<dbReference type="Proteomes" id="UP000192342">
    <property type="component" value="Unassembled WGS sequence"/>
</dbReference>
<feature type="domain" description="MotA/TolQ/ExbB proton channel" evidence="10">
    <location>
        <begin position="320"/>
        <end position="440"/>
    </location>
</feature>
<keyword evidence="4 8" id="KW-1133">Transmembrane helix</keyword>
<evidence type="ECO:0000256" key="6">
    <source>
        <dbReference type="RuleBase" id="RU004057"/>
    </source>
</evidence>
<keyword evidence="5 8" id="KW-0472">Membrane</keyword>
<keyword evidence="12" id="KW-1185">Reference proteome</keyword>
<proteinExistence type="inferred from homology"/>
<keyword evidence="6" id="KW-0813">Transport</keyword>
<feature type="transmembrane region" description="Helical" evidence="8">
    <location>
        <begin position="399"/>
        <end position="423"/>
    </location>
</feature>
<dbReference type="Pfam" id="PF01618">
    <property type="entry name" value="MotA_ExbB"/>
    <property type="match status" value="1"/>
</dbReference>
<dbReference type="GO" id="GO:0017038">
    <property type="term" value="P:protein import"/>
    <property type="evidence" value="ECO:0007669"/>
    <property type="project" value="TreeGrafter"/>
</dbReference>
<organism evidence="11 12">
    <name type="scientific">Oceanococcus atlanticus</name>
    <dbReference type="NCBI Taxonomy" id="1317117"/>
    <lineage>
        <taxon>Bacteria</taxon>
        <taxon>Pseudomonadati</taxon>
        <taxon>Pseudomonadota</taxon>
        <taxon>Gammaproteobacteria</taxon>
        <taxon>Chromatiales</taxon>
        <taxon>Oceanococcaceae</taxon>
        <taxon>Oceanococcus</taxon>
    </lineage>
</organism>
<evidence type="ECO:0000256" key="4">
    <source>
        <dbReference type="ARBA" id="ARBA00022989"/>
    </source>
</evidence>
<dbReference type="InterPro" id="IPR002898">
    <property type="entry name" value="MotA_ExbB_proton_chnl"/>
</dbReference>
<dbReference type="AlphaFoldDB" id="A0A1Y1SDC2"/>
<dbReference type="InterPro" id="IPR050790">
    <property type="entry name" value="ExbB/TolQ_transport"/>
</dbReference>
<keyword evidence="6" id="KW-0653">Protein transport</keyword>
<name>A0A1Y1SDC2_9GAMM</name>
<accession>A0A1Y1SDC2</accession>
<dbReference type="PANTHER" id="PTHR30625">
    <property type="entry name" value="PROTEIN TOLQ"/>
    <property type="match status" value="1"/>
</dbReference>
<evidence type="ECO:0000313" key="11">
    <source>
        <dbReference type="EMBL" id="ORE86305.1"/>
    </source>
</evidence>
<evidence type="ECO:0000313" key="12">
    <source>
        <dbReference type="Proteomes" id="UP000192342"/>
    </source>
</evidence>
<protein>
    <submittedName>
        <fullName evidence="11">Transporter proton channel domain containing protein</fullName>
    </submittedName>
</protein>
<evidence type="ECO:0000256" key="1">
    <source>
        <dbReference type="ARBA" id="ARBA00004651"/>
    </source>
</evidence>
<dbReference type="RefSeq" id="WP_083562552.1">
    <property type="nucleotide sequence ID" value="NZ_AQQV01000003.1"/>
</dbReference>
<evidence type="ECO:0000256" key="2">
    <source>
        <dbReference type="ARBA" id="ARBA00022475"/>
    </source>
</evidence>
<evidence type="ECO:0000256" key="9">
    <source>
        <dbReference type="SAM" id="SignalP"/>
    </source>
</evidence>
<feature type="transmembrane region" description="Helical" evidence="8">
    <location>
        <begin position="278"/>
        <end position="304"/>
    </location>
</feature>
<evidence type="ECO:0000256" key="7">
    <source>
        <dbReference type="SAM" id="Coils"/>
    </source>
</evidence>
<feature type="transmembrane region" description="Helical" evidence="8">
    <location>
        <begin position="365"/>
        <end position="393"/>
    </location>
</feature>
<feature type="chain" id="PRO_5013231486" evidence="9">
    <location>
        <begin position="21"/>
        <end position="453"/>
    </location>
</feature>
<comment type="caution">
    <text evidence="11">The sequence shown here is derived from an EMBL/GenBank/DDBJ whole genome shotgun (WGS) entry which is preliminary data.</text>
</comment>
<comment type="similarity">
    <text evidence="6">Belongs to the exbB/tolQ family.</text>
</comment>
<dbReference type="GO" id="GO:0005886">
    <property type="term" value="C:plasma membrane"/>
    <property type="evidence" value="ECO:0007669"/>
    <property type="project" value="UniProtKB-SubCell"/>
</dbReference>
<evidence type="ECO:0000259" key="10">
    <source>
        <dbReference type="Pfam" id="PF01618"/>
    </source>
</evidence>
<dbReference type="PIRSF" id="PIRSF037714">
    <property type="entry name" value="TolR"/>
    <property type="match status" value="1"/>
</dbReference>
<dbReference type="InterPro" id="IPR017270">
    <property type="entry name" value="MotA/TolQ/ExbB-rel"/>
</dbReference>
<feature type="coiled-coil region" evidence="7">
    <location>
        <begin position="62"/>
        <end position="89"/>
    </location>
</feature>
<sequence length="453" mass="48756">MNAFKTAMVAAAALSAVAFSAPLAAQGQDSLAMDKLLQEVRQGRLRDADENRKREDAFKQDAARQDALIAEAQAQIAALESRSATLEEQFNANELAVEEKRAQRDERLGSLKELFGHLTGTAGDLRARFAQSITSAQFKDRSAFITAFIKKMNDDTELPTIEEIERLWFELHRELTESGRVVAFTTQVGTEASREVVRVGLFNLISDGDYLSYDGDTDAVSVLPRQPDDYTAGAAKLQQADSGYTALGVDPTGAAGGGYLRALINNPTLAERWHQGKLVGYVITAVGVFGLIVALWRFVALGAVMAKVNRQRKSDSARDDNPLGRVLLAGEAHANDDVETLEVKLGEAIIKERPAIQRGLPLIKIIAMVAPLMGLLGTVTGMIIVFQAITIYGAGDPKAMAGGISSALVTTVLGLIVAIPMLLCHTLLHSRARGLLHVLEEQTAGLVAQRAGR</sequence>
<evidence type="ECO:0000256" key="3">
    <source>
        <dbReference type="ARBA" id="ARBA00022692"/>
    </source>
</evidence>
<dbReference type="STRING" id="1317117.ATO7_13448"/>
<dbReference type="OrthoDB" id="4045at2"/>